<evidence type="ECO:0000256" key="2">
    <source>
        <dbReference type="ARBA" id="ARBA00022771"/>
    </source>
</evidence>
<dbReference type="CDD" id="cd15556">
    <property type="entry name" value="PHD_MMD1_like"/>
    <property type="match status" value="1"/>
</dbReference>
<dbReference type="InterPro" id="IPR013083">
    <property type="entry name" value="Znf_RING/FYVE/PHD"/>
</dbReference>
<dbReference type="InterPro" id="IPR057765">
    <property type="entry name" value="MS1-like_ubiquitin"/>
</dbReference>
<keyword evidence="2" id="KW-0863">Zinc-finger</keyword>
<keyword evidence="3" id="KW-0862">Zinc</keyword>
<dbReference type="Proteomes" id="UP000288805">
    <property type="component" value="Unassembled WGS sequence"/>
</dbReference>
<sequence length="627" mass="71420">MSIPILEACKKRKRRPKLFGFHTFADPGCPINPTSHFCDNIRIFLRECAELEDYNVDGMPTWCTLLVNENRGFVVPVYTIEESVKYAAKPFCDHCRCTGWSNHFVSKRRYHIIIPIDDEWNKPLDDGVFDLQTHLLHGMIHCNGLVTCFASTGLKGVQGISAAERSWISGIEFAQSFEPAKLQWRILEEAIHGSSVATWSCIWASLVCSLELDQIIEDFGCTDRCMKIRQIFRFYRDLSETQLITLKDILRIMLTLKSRAPVQKKMNIVPDLPASSTLKPSTRRSLQNRPPLKDKTMKFKKFSTLITNMDSRWPARRLEYAADVIVNALREKRASECTHDGMTRQEVRDAARMHIGDTATRVLEYTLKELGKGTLVSELESEMLPKPFPEQSIVPGADVYNDVIYLYRNVLLNYPDSELVELATRAVLDSKHFVKEWPFSDEDDQLLRFVCHMMPSLSELEIFTRELPPGEFIVVPPYATVGELKETVERTLRDTYCIMEQVVVTEIEDMEGMTDEEVLFGTIESGSEVWMRGTGMDLEAELKYEGGSDNWRVSCECGALDDDGERMVACDICEVWQHTVCSGIDDSETVPPLFVCPKCCALLVPARKRVQDGSSMPAMRTNTSYRS</sequence>
<keyword evidence="5" id="KW-0804">Transcription</keyword>
<dbReference type="GO" id="GO:0008270">
    <property type="term" value="F:zinc ion binding"/>
    <property type="evidence" value="ECO:0007669"/>
    <property type="project" value="UniProtKB-KW"/>
</dbReference>
<dbReference type="EMBL" id="QGNW01000348">
    <property type="protein sequence ID" value="RVW75467.1"/>
    <property type="molecule type" value="Genomic_DNA"/>
</dbReference>
<dbReference type="PANTHER" id="PTHR46201">
    <property type="entry name" value="PHD FINGER PROTEIN MALE MEIOCYTE DEATH 1-RELATED"/>
    <property type="match status" value="1"/>
</dbReference>
<proteinExistence type="predicted"/>
<dbReference type="AlphaFoldDB" id="A0A438GTE1"/>
<reference evidence="7 8" key="1">
    <citation type="journal article" date="2018" name="PLoS Genet.">
        <title>Population sequencing reveals clonal diversity and ancestral inbreeding in the grapevine cultivar Chardonnay.</title>
        <authorList>
            <person name="Roach M.J."/>
            <person name="Johnson D.L."/>
            <person name="Bohlmann J."/>
            <person name="van Vuuren H.J."/>
            <person name="Jones S.J."/>
            <person name="Pretorius I.S."/>
            <person name="Schmidt S.A."/>
            <person name="Borneman A.R."/>
        </authorList>
    </citation>
    <scope>NUCLEOTIDE SEQUENCE [LARGE SCALE GENOMIC DNA]</scope>
    <source>
        <strain evidence="8">cv. Chardonnay</strain>
        <tissue evidence="7">Leaf</tissue>
    </source>
</reference>
<protein>
    <submittedName>
        <fullName evidence="7">PHD finger protein MALE MEIOCYTE DEATH 1</fullName>
    </submittedName>
</protein>
<dbReference type="PROSITE" id="PS01359">
    <property type="entry name" value="ZF_PHD_1"/>
    <property type="match status" value="1"/>
</dbReference>
<dbReference type="Pfam" id="PF25874">
    <property type="entry name" value="WHD_plant_repro"/>
    <property type="match status" value="1"/>
</dbReference>
<comment type="caution">
    <text evidence="7">The sequence shown here is derived from an EMBL/GenBank/DDBJ whole genome shotgun (WGS) entry which is preliminary data.</text>
</comment>
<keyword evidence="4" id="KW-0805">Transcription regulation</keyword>
<dbReference type="InterPro" id="IPR019787">
    <property type="entry name" value="Znf_PHD-finger"/>
</dbReference>
<dbReference type="PANTHER" id="PTHR46201:SF9">
    <property type="entry name" value="PHD FINGER PROTEIN MALE MEIOCYTE DEATH 1"/>
    <property type="match status" value="1"/>
</dbReference>
<dbReference type="Gene3D" id="3.30.40.10">
    <property type="entry name" value="Zinc/RING finger domain, C3HC4 (zinc finger)"/>
    <property type="match status" value="1"/>
</dbReference>
<dbReference type="InterPro" id="IPR011011">
    <property type="entry name" value="Znf_FYVE_PHD"/>
</dbReference>
<evidence type="ECO:0000256" key="1">
    <source>
        <dbReference type="ARBA" id="ARBA00022723"/>
    </source>
</evidence>
<gene>
    <name evidence="7" type="primary">MMD1_1</name>
    <name evidence="7" type="ORF">CK203_061536</name>
</gene>
<dbReference type="SMART" id="SM00249">
    <property type="entry name" value="PHD"/>
    <property type="match status" value="1"/>
</dbReference>
<feature type="domain" description="Zinc finger PHD-type" evidence="6">
    <location>
        <begin position="554"/>
        <end position="600"/>
    </location>
</feature>
<evidence type="ECO:0000256" key="4">
    <source>
        <dbReference type="ARBA" id="ARBA00023015"/>
    </source>
</evidence>
<name>A0A438GTE1_VITVI</name>
<dbReference type="Pfam" id="PF25565">
    <property type="entry name" value="Ubiquitin_At1g33420"/>
    <property type="match status" value="1"/>
</dbReference>
<organism evidence="7 8">
    <name type="scientific">Vitis vinifera</name>
    <name type="common">Grape</name>
    <dbReference type="NCBI Taxonomy" id="29760"/>
    <lineage>
        <taxon>Eukaryota</taxon>
        <taxon>Viridiplantae</taxon>
        <taxon>Streptophyta</taxon>
        <taxon>Embryophyta</taxon>
        <taxon>Tracheophyta</taxon>
        <taxon>Spermatophyta</taxon>
        <taxon>Magnoliopsida</taxon>
        <taxon>eudicotyledons</taxon>
        <taxon>Gunneridae</taxon>
        <taxon>Pentapetalae</taxon>
        <taxon>rosids</taxon>
        <taxon>Vitales</taxon>
        <taxon>Vitaceae</taxon>
        <taxon>Viteae</taxon>
        <taxon>Vitis</taxon>
    </lineage>
</organism>
<dbReference type="InterPro" id="IPR001965">
    <property type="entry name" value="Znf_PHD"/>
</dbReference>
<accession>A0A438GTE1</accession>
<dbReference type="SUPFAM" id="SSF57903">
    <property type="entry name" value="FYVE/PHD zinc finger"/>
    <property type="match status" value="1"/>
</dbReference>
<evidence type="ECO:0000256" key="5">
    <source>
        <dbReference type="ARBA" id="ARBA00023163"/>
    </source>
</evidence>
<evidence type="ECO:0000256" key="3">
    <source>
        <dbReference type="ARBA" id="ARBA00022833"/>
    </source>
</evidence>
<dbReference type="Pfam" id="PF00628">
    <property type="entry name" value="PHD"/>
    <property type="match status" value="1"/>
</dbReference>
<evidence type="ECO:0000313" key="7">
    <source>
        <dbReference type="EMBL" id="RVW75467.1"/>
    </source>
</evidence>
<keyword evidence="1" id="KW-0479">Metal-binding</keyword>
<evidence type="ECO:0000259" key="6">
    <source>
        <dbReference type="SMART" id="SM00249"/>
    </source>
</evidence>
<dbReference type="InterPro" id="IPR019786">
    <property type="entry name" value="Zinc_finger_PHD-type_CS"/>
</dbReference>
<dbReference type="InterPro" id="IPR058054">
    <property type="entry name" value="Znf_MS1-like"/>
</dbReference>
<evidence type="ECO:0000313" key="8">
    <source>
        <dbReference type="Proteomes" id="UP000288805"/>
    </source>
</evidence>
<dbReference type="InterPro" id="IPR059080">
    <property type="entry name" value="WHD_PTC1"/>
</dbReference>